<dbReference type="Pfam" id="PF00816">
    <property type="entry name" value="Histone_HNS"/>
    <property type="match status" value="1"/>
</dbReference>
<accession>A0A4P8J0C6</accession>
<evidence type="ECO:0000313" key="3">
    <source>
        <dbReference type="Proteomes" id="UP000298656"/>
    </source>
</evidence>
<dbReference type="SMART" id="SM00528">
    <property type="entry name" value="HNS"/>
    <property type="match status" value="1"/>
</dbReference>
<dbReference type="RefSeq" id="WP_137337128.1">
    <property type="nucleotide sequence ID" value="NZ_CP040078.1"/>
</dbReference>
<dbReference type="SUPFAM" id="SSF81273">
    <property type="entry name" value="H-NS histone-like proteins"/>
    <property type="match status" value="1"/>
</dbReference>
<dbReference type="EMBL" id="CP040078">
    <property type="protein sequence ID" value="QCP54361.1"/>
    <property type="molecule type" value="Genomic_DNA"/>
</dbReference>
<dbReference type="GO" id="GO:0003677">
    <property type="term" value="F:DNA binding"/>
    <property type="evidence" value="ECO:0007669"/>
    <property type="project" value="InterPro"/>
</dbReference>
<proteinExistence type="predicted"/>
<evidence type="ECO:0000259" key="1">
    <source>
        <dbReference type="SMART" id="SM00528"/>
    </source>
</evidence>
<dbReference type="InterPro" id="IPR027444">
    <property type="entry name" value="H-NS_C_dom"/>
</dbReference>
<dbReference type="InterPro" id="IPR037150">
    <property type="entry name" value="H-NS_C_dom_sf"/>
</dbReference>
<dbReference type="Proteomes" id="UP000298656">
    <property type="component" value="Chromosome 2"/>
</dbReference>
<name>A0A4P8J0C6_9BURK</name>
<reference evidence="2 3" key="1">
    <citation type="submission" date="2019-05" db="EMBL/GenBank/DDBJ databases">
        <title>Burkholderia sp. DHOD12, isolated from subtropical forest soil.</title>
        <authorList>
            <person name="Gao Z.-H."/>
            <person name="Qiu L.-H."/>
        </authorList>
    </citation>
    <scope>NUCLEOTIDE SEQUENCE [LARGE SCALE GENOMIC DNA]</scope>
    <source>
        <strain evidence="2 3">DHOD12</strain>
    </source>
</reference>
<dbReference type="KEGG" id="tvl:FAZ95_36050"/>
<organism evidence="2 3">
    <name type="scientific">Trinickia violacea</name>
    <dbReference type="NCBI Taxonomy" id="2571746"/>
    <lineage>
        <taxon>Bacteria</taxon>
        <taxon>Pseudomonadati</taxon>
        <taxon>Pseudomonadota</taxon>
        <taxon>Betaproteobacteria</taxon>
        <taxon>Burkholderiales</taxon>
        <taxon>Burkholderiaceae</taxon>
        <taxon>Trinickia</taxon>
    </lineage>
</organism>
<feature type="domain" description="DNA-binding protein H-NS-like C-terminal" evidence="1">
    <location>
        <begin position="56"/>
        <end position="95"/>
    </location>
</feature>
<dbReference type="AlphaFoldDB" id="A0A4P8J0C6"/>
<dbReference type="OrthoDB" id="5297879at2"/>
<keyword evidence="3" id="KW-1185">Reference proteome</keyword>
<protein>
    <submittedName>
        <fullName evidence="2">H-NS histone family protein</fullName>
    </submittedName>
</protein>
<sequence length="96" mass="11496">MNSYFSLLKQFDQLQREIEIARVREVRRFIDEVFELLNERGVSLDDLVEYRMAVETHQSRGAKVKYRDSATGRTWSGRGREPDWIRGKDRNDFLIE</sequence>
<gene>
    <name evidence="2" type="ORF">FAZ95_36050</name>
</gene>
<evidence type="ECO:0000313" key="2">
    <source>
        <dbReference type="EMBL" id="QCP54361.1"/>
    </source>
</evidence>
<dbReference type="Gene3D" id="4.10.430.10">
    <property type="entry name" value="Histone-like protein H-NS, C-terminal domain"/>
    <property type="match status" value="1"/>
</dbReference>